<proteinExistence type="predicted"/>
<gene>
    <name evidence="2" type="ORF">MNBD_ALPHA04-1887</name>
</gene>
<dbReference type="Gene3D" id="3.10.180.10">
    <property type="entry name" value="2,3-Dihydroxybiphenyl 1,2-Dioxygenase, domain 1"/>
    <property type="match status" value="1"/>
</dbReference>
<dbReference type="InterPro" id="IPR037523">
    <property type="entry name" value="VOC_core"/>
</dbReference>
<feature type="domain" description="VOC" evidence="1">
    <location>
        <begin position="1"/>
        <end position="122"/>
    </location>
</feature>
<reference evidence="2" key="1">
    <citation type="submission" date="2018-06" db="EMBL/GenBank/DDBJ databases">
        <authorList>
            <person name="Zhirakovskaya E."/>
        </authorList>
    </citation>
    <scope>NUCLEOTIDE SEQUENCE</scope>
</reference>
<keyword evidence="2" id="KW-0456">Lyase</keyword>
<dbReference type="AlphaFoldDB" id="A0A3B0RY31"/>
<sequence length="126" mass="13360">MLAYTMLGSNDPEAAQNFYENVFEGAGIKTVFTNPNGAKFYSAGKGSMLGIGSPADGEAANNGNGTMIAIPFEETADVDAAYKKAIEMGAACEGEPGWRMPDIFYGAYFRDPDGNKVCACKMNMSL</sequence>
<dbReference type="PANTHER" id="PTHR35006:SF1">
    <property type="entry name" value="BLL2941 PROTEIN"/>
    <property type="match status" value="1"/>
</dbReference>
<dbReference type="Pfam" id="PF00903">
    <property type="entry name" value="Glyoxalase"/>
    <property type="match status" value="1"/>
</dbReference>
<dbReference type="CDD" id="cd07262">
    <property type="entry name" value="VOC_like"/>
    <property type="match status" value="1"/>
</dbReference>
<protein>
    <submittedName>
        <fullName evidence="2">Lactoylglutathione lyase and related lyases</fullName>
    </submittedName>
</protein>
<dbReference type="InterPro" id="IPR004360">
    <property type="entry name" value="Glyas_Fos-R_dOase_dom"/>
</dbReference>
<organism evidence="2">
    <name type="scientific">hydrothermal vent metagenome</name>
    <dbReference type="NCBI Taxonomy" id="652676"/>
    <lineage>
        <taxon>unclassified sequences</taxon>
        <taxon>metagenomes</taxon>
        <taxon>ecological metagenomes</taxon>
    </lineage>
</organism>
<dbReference type="EMBL" id="UOEF01000165">
    <property type="protein sequence ID" value="VAV93456.1"/>
    <property type="molecule type" value="Genomic_DNA"/>
</dbReference>
<dbReference type="GO" id="GO:0016829">
    <property type="term" value="F:lyase activity"/>
    <property type="evidence" value="ECO:0007669"/>
    <property type="project" value="UniProtKB-KW"/>
</dbReference>
<evidence type="ECO:0000313" key="2">
    <source>
        <dbReference type="EMBL" id="VAV93456.1"/>
    </source>
</evidence>
<dbReference type="PANTHER" id="PTHR35006">
    <property type="entry name" value="GLYOXALASE FAMILY PROTEIN (AFU_ORTHOLOGUE AFUA_5G14830)"/>
    <property type="match status" value="1"/>
</dbReference>
<accession>A0A3B0RY31</accession>
<dbReference type="PROSITE" id="PS51819">
    <property type="entry name" value="VOC"/>
    <property type="match status" value="1"/>
</dbReference>
<dbReference type="SUPFAM" id="SSF54593">
    <property type="entry name" value="Glyoxalase/Bleomycin resistance protein/Dihydroxybiphenyl dioxygenase"/>
    <property type="match status" value="1"/>
</dbReference>
<dbReference type="InterPro" id="IPR029068">
    <property type="entry name" value="Glyas_Bleomycin-R_OHBP_Dase"/>
</dbReference>
<evidence type="ECO:0000259" key="1">
    <source>
        <dbReference type="PROSITE" id="PS51819"/>
    </source>
</evidence>
<name>A0A3B0RY31_9ZZZZ</name>